<evidence type="ECO:0000259" key="8">
    <source>
        <dbReference type="Pfam" id="PF13567"/>
    </source>
</evidence>
<dbReference type="SUPFAM" id="SSF56281">
    <property type="entry name" value="Metallo-hydrolase/oxidoreductase"/>
    <property type="match status" value="1"/>
</dbReference>
<feature type="transmembrane region" description="Helical" evidence="6">
    <location>
        <begin position="55"/>
        <end position="72"/>
    </location>
</feature>
<dbReference type="InterPro" id="IPR004477">
    <property type="entry name" value="ComEC_N"/>
</dbReference>
<evidence type="ECO:0000256" key="3">
    <source>
        <dbReference type="ARBA" id="ARBA00022692"/>
    </source>
</evidence>
<evidence type="ECO:0000256" key="4">
    <source>
        <dbReference type="ARBA" id="ARBA00022989"/>
    </source>
</evidence>
<name>A0A851GGB0_9BACT</name>
<protein>
    <submittedName>
        <fullName evidence="9">ComEC/Rec2 family competence protein</fullName>
    </submittedName>
</protein>
<keyword evidence="2" id="KW-1003">Cell membrane</keyword>
<reference evidence="9 10" key="1">
    <citation type="submission" date="2020-07" db="EMBL/GenBank/DDBJ databases">
        <title>Roseicoccus Jingziensis gen. nov., sp. nov., isolated from coastal seawater.</title>
        <authorList>
            <person name="Feng X."/>
        </authorList>
    </citation>
    <scope>NUCLEOTIDE SEQUENCE [LARGE SCALE GENOMIC DNA]</scope>
    <source>
        <strain evidence="9 10">N1E253</strain>
    </source>
</reference>
<comment type="caution">
    <text evidence="9">The sequence shown here is derived from an EMBL/GenBank/DDBJ whole genome shotgun (WGS) entry which is preliminary data.</text>
</comment>
<feature type="transmembrane region" description="Helical" evidence="6">
    <location>
        <begin position="276"/>
        <end position="297"/>
    </location>
</feature>
<dbReference type="InterPro" id="IPR025405">
    <property type="entry name" value="DUF4131"/>
</dbReference>
<accession>A0A851GGB0</accession>
<dbReference type="Proteomes" id="UP000557872">
    <property type="component" value="Unassembled WGS sequence"/>
</dbReference>
<feature type="transmembrane region" description="Helical" evidence="6">
    <location>
        <begin position="373"/>
        <end position="391"/>
    </location>
</feature>
<evidence type="ECO:0000256" key="5">
    <source>
        <dbReference type="ARBA" id="ARBA00023136"/>
    </source>
</evidence>
<keyword evidence="5 6" id="KW-0472">Membrane</keyword>
<evidence type="ECO:0000256" key="1">
    <source>
        <dbReference type="ARBA" id="ARBA00004651"/>
    </source>
</evidence>
<evidence type="ECO:0000256" key="2">
    <source>
        <dbReference type="ARBA" id="ARBA00022475"/>
    </source>
</evidence>
<dbReference type="EMBL" id="JACBAZ010000003">
    <property type="protein sequence ID" value="NWK55942.1"/>
    <property type="molecule type" value="Genomic_DNA"/>
</dbReference>
<evidence type="ECO:0000256" key="6">
    <source>
        <dbReference type="SAM" id="Phobius"/>
    </source>
</evidence>
<feature type="domain" description="DUF4131" evidence="8">
    <location>
        <begin position="53"/>
        <end position="208"/>
    </location>
</feature>
<dbReference type="PANTHER" id="PTHR30619:SF1">
    <property type="entry name" value="RECOMBINATION PROTEIN 2"/>
    <property type="match status" value="1"/>
</dbReference>
<dbReference type="GO" id="GO:0005886">
    <property type="term" value="C:plasma membrane"/>
    <property type="evidence" value="ECO:0007669"/>
    <property type="project" value="UniProtKB-SubCell"/>
</dbReference>
<dbReference type="NCBIfam" id="TIGR00360">
    <property type="entry name" value="ComEC_N-term"/>
    <property type="match status" value="1"/>
</dbReference>
<feature type="transmembrane region" description="Helical" evidence="6">
    <location>
        <begin position="15"/>
        <end position="35"/>
    </location>
</feature>
<dbReference type="Gene3D" id="3.60.15.10">
    <property type="entry name" value="Ribonuclease Z/Hydroxyacylglutathione hydrolase-like"/>
    <property type="match status" value="1"/>
</dbReference>
<organism evidence="9 10">
    <name type="scientific">Oceaniferula marina</name>
    <dbReference type="NCBI Taxonomy" id="2748318"/>
    <lineage>
        <taxon>Bacteria</taxon>
        <taxon>Pseudomonadati</taxon>
        <taxon>Verrucomicrobiota</taxon>
        <taxon>Verrucomicrobiia</taxon>
        <taxon>Verrucomicrobiales</taxon>
        <taxon>Verrucomicrobiaceae</taxon>
        <taxon>Oceaniferula</taxon>
    </lineage>
</organism>
<feature type="domain" description="ComEC/Rec2-related protein" evidence="7">
    <location>
        <begin position="255"/>
        <end position="515"/>
    </location>
</feature>
<dbReference type="InterPro" id="IPR052159">
    <property type="entry name" value="Competence_DNA_uptake"/>
</dbReference>
<comment type="subcellular location">
    <subcellularLocation>
        <location evidence="1">Cell membrane</location>
        <topology evidence="1">Multi-pass membrane protein</topology>
    </subcellularLocation>
</comment>
<feature type="transmembrane region" description="Helical" evidence="6">
    <location>
        <begin position="349"/>
        <end position="367"/>
    </location>
</feature>
<keyword evidence="4 6" id="KW-1133">Transmembrane helix</keyword>
<dbReference type="Pfam" id="PF13567">
    <property type="entry name" value="DUF4131"/>
    <property type="match status" value="1"/>
</dbReference>
<dbReference type="Pfam" id="PF03772">
    <property type="entry name" value="Competence"/>
    <property type="match status" value="1"/>
</dbReference>
<sequence length="791" mass="86958">MPSPNSSPKRTPAQFLTKFPLWPLILGTLLGVLIADHCGLHFESSFGLTPPLLDSWFWLIETTALAALALIVRKPAVTLLSLGIIFGHLSHGLTIERQQEGRQYVTATPDRSVTIHAVILDTGRSEKGPYLAKVITSDQSGVKTSSVLPAGLRIVLITSKDQTSPLQIGDLVHVQGSLSPIPPPRNPHGFDLARWRHRQGANLQLVADHPVQAVGINTLRIPLRTMAKWRNTLRKNMTRGLEPESEDAQLIRAVVLGERPPQPSTMIDDFRNSGTLHVFAVSGLHVGMVGLLIGFVLSLLRAPRWMIITLTILGMALYAGITGGRPPAVRAVIMASVFLSGFLVKRHPVLINSLAASAVLVLLWDGHQLFTPGFQLSYGVLLAIALFTRFWTQRLHRIGQLDPFMPRLLLSHWQERRLVIREHLQGSLSVSCAAWMGSSPLIWIHFGIITPISILASIPLMLMIFGVLALAMASISLGSLSSKGGEKINQLNALLARVTRNTAAGFATVPGSHFHKTRKRPEHGQVIIFDLPKGGGAQFLDFGGGILYDSGSPRNFRFHVQPTLTHLRARPDSLIISHADSSHCGAMYQCLSLYQPKQAIIPRPDQRSPSYRQFIRSVDQYGCRTITPQPGQCFLLSSEPSKPLGTFLEILHAPANLKGRGRADDTGLVTRLHWRGWTILFTSDAGWITENRLLQSGLNLQADVLVMGRNANDYTGQLHFIDAVSPQAIISSHAPFPEAERIPNTWAASIRQRGIHLIDQQQSGAVTLTMEKDQLKLSPTLPDRPTLILTR</sequence>
<keyword evidence="10" id="KW-1185">Reference proteome</keyword>
<feature type="transmembrane region" description="Helical" evidence="6">
    <location>
        <begin position="304"/>
        <end position="321"/>
    </location>
</feature>
<dbReference type="PANTHER" id="PTHR30619">
    <property type="entry name" value="DNA INTERNALIZATION/COMPETENCE PROTEIN COMEC/REC2"/>
    <property type="match status" value="1"/>
</dbReference>
<dbReference type="RefSeq" id="WP_178932480.1">
    <property type="nucleotide sequence ID" value="NZ_JACBAZ010000003.1"/>
</dbReference>
<evidence type="ECO:0000313" key="9">
    <source>
        <dbReference type="EMBL" id="NWK55942.1"/>
    </source>
</evidence>
<keyword evidence="3 6" id="KW-0812">Transmembrane</keyword>
<dbReference type="AlphaFoldDB" id="A0A851GGB0"/>
<gene>
    <name evidence="9" type="ORF">HW115_09985</name>
</gene>
<feature type="transmembrane region" description="Helical" evidence="6">
    <location>
        <begin position="452"/>
        <end position="473"/>
    </location>
</feature>
<dbReference type="InterPro" id="IPR036866">
    <property type="entry name" value="RibonucZ/Hydroxyglut_hydro"/>
</dbReference>
<proteinExistence type="predicted"/>
<evidence type="ECO:0000259" key="7">
    <source>
        <dbReference type="Pfam" id="PF03772"/>
    </source>
</evidence>
<evidence type="ECO:0000313" key="10">
    <source>
        <dbReference type="Proteomes" id="UP000557872"/>
    </source>
</evidence>